<organism evidence="2 3">
    <name type="scientific">Bacillus safensis</name>
    <dbReference type="NCBI Taxonomy" id="561879"/>
    <lineage>
        <taxon>Bacteria</taxon>
        <taxon>Bacillati</taxon>
        <taxon>Bacillota</taxon>
        <taxon>Bacilli</taxon>
        <taxon>Bacillales</taxon>
        <taxon>Bacillaceae</taxon>
        <taxon>Bacillus</taxon>
    </lineage>
</organism>
<evidence type="ECO:0000313" key="2">
    <source>
        <dbReference type="EMBL" id="BBP87491.1"/>
    </source>
</evidence>
<sequence length="71" mass="8135">MLGKNPNKDFAYLKKQMYAGKLLNYTGRKVAKNVVITNLSRDIGEYKNGFAISVELQEIRIAKSPFVKKRK</sequence>
<evidence type="ECO:0000259" key="1">
    <source>
        <dbReference type="Pfam" id="PF21821"/>
    </source>
</evidence>
<gene>
    <name evidence="2" type="ORF">BsIDN1_11090</name>
</gene>
<accession>A0A5S9M3E2</accession>
<feature type="domain" description="Dit-like phage tail protein N-terminal" evidence="1">
    <location>
        <begin position="9"/>
        <end position="68"/>
    </location>
</feature>
<dbReference type="EMBL" id="AP021906">
    <property type="protein sequence ID" value="BBP87491.1"/>
    <property type="molecule type" value="Genomic_DNA"/>
</dbReference>
<dbReference type="InterPro" id="IPR048494">
    <property type="entry name" value="Dit-like_N"/>
</dbReference>
<dbReference type="AlphaFoldDB" id="A0A5S9M3E2"/>
<proteinExistence type="predicted"/>
<dbReference type="Pfam" id="PF21821">
    <property type="entry name" value="Dit_like"/>
    <property type="match status" value="1"/>
</dbReference>
<name>A0A5S9M3E2_BACIA</name>
<dbReference type="Proteomes" id="UP000464658">
    <property type="component" value="Chromosome"/>
</dbReference>
<evidence type="ECO:0000313" key="3">
    <source>
        <dbReference type="Proteomes" id="UP000464658"/>
    </source>
</evidence>
<protein>
    <recommendedName>
        <fullName evidence="1">Dit-like phage tail protein N-terminal domain-containing protein</fullName>
    </recommendedName>
</protein>
<reference evidence="2 3" key="1">
    <citation type="submission" date="2019-12" db="EMBL/GenBank/DDBJ databases">
        <title>Full genome sequence of a Bacillus safensis strain isolated from commercially available natto in Indonesia.</title>
        <authorList>
            <person name="Yoshida M."/>
            <person name="Uomi M."/>
            <person name="Waturangi D."/>
            <person name="Ekaputri J.J."/>
            <person name="Setiamarga D.H.E."/>
        </authorList>
    </citation>
    <scope>NUCLEOTIDE SEQUENCE [LARGE SCALE GENOMIC DNA]</scope>
    <source>
        <strain evidence="2 3">IDN1</strain>
    </source>
</reference>